<dbReference type="OrthoDB" id="5979581at2759"/>
<evidence type="ECO:0000256" key="3">
    <source>
        <dbReference type="ARBA" id="ARBA00022741"/>
    </source>
</evidence>
<dbReference type="SUPFAM" id="SSF56112">
    <property type="entry name" value="Protein kinase-like (PK-like)"/>
    <property type="match status" value="1"/>
</dbReference>
<dbReference type="PROSITE" id="PS00107">
    <property type="entry name" value="PROTEIN_KINASE_ATP"/>
    <property type="match status" value="1"/>
</dbReference>
<proteinExistence type="inferred from homology"/>
<keyword evidence="1 7" id="KW-0723">Serine/threonine-protein kinase</keyword>
<dbReference type="EMBL" id="MSFL01000018">
    <property type="protein sequence ID" value="PWY77410.1"/>
    <property type="molecule type" value="Genomic_DNA"/>
</dbReference>
<evidence type="ECO:0000313" key="10">
    <source>
        <dbReference type="Proteomes" id="UP000247233"/>
    </source>
</evidence>
<feature type="domain" description="Protein kinase" evidence="8">
    <location>
        <begin position="56"/>
        <end position="432"/>
    </location>
</feature>
<dbReference type="GeneID" id="37062621"/>
<dbReference type="RefSeq" id="XP_025397983.1">
    <property type="nucleotide sequence ID" value="XM_025540384.1"/>
</dbReference>
<dbReference type="GO" id="GO:0005524">
    <property type="term" value="F:ATP binding"/>
    <property type="evidence" value="ECO:0007669"/>
    <property type="project" value="UniProtKB-UniRule"/>
</dbReference>
<dbReference type="InterPro" id="IPR011009">
    <property type="entry name" value="Kinase-like_dom_sf"/>
</dbReference>
<dbReference type="VEuPathDB" id="FungiDB:BO70DRAFT_317453"/>
<comment type="caution">
    <text evidence="9">The sequence shown here is derived from an EMBL/GenBank/DDBJ whole genome shotgun (WGS) entry which is preliminary data.</text>
</comment>
<organism evidence="9 10">
    <name type="scientific">Aspergillus heteromorphus CBS 117.55</name>
    <dbReference type="NCBI Taxonomy" id="1448321"/>
    <lineage>
        <taxon>Eukaryota</taxon>
        <taxon>Fungi</taxon>
        <taxon>Dikarya</taxon>
        <taxon>Ascomycota</taxon>
        <taxon>Pezizomycotina</taxon>
        <taxon>Eurotiomycetes</taxon>
        <taxon>Eurotiomycetidae</taxon>
        <taxon>Eurotiales</taxon>
        <taxon>Aspergillaceae</taxon>
        <taxon>Aspergillus</taxon>
        <taxon>Aspergillus subgen. Circumdati</taxon>
    </lineage>
</organism>
<gene>
    <name evidence="9" type="ORF">BO70DRAFT_317453</name>
</gene>
<dbReference type="PANTHER" id="PTHR45646">
    <property type="entry name" value="SERINE/THREONINE-PROTEIN KINASE DOA-RELATED"/>
    <property type="match status" value="1"/>
</dbReference>
<dbReference type="InterPro" id="IPR000719">
    <property type="entry name" value="Prot_kinase_dom"/>
</dbReference>
<protein>
    <submittedName>
        <fullName evidence="9">Protein kinase</fullName>
    </submittedName>
</protein>
<dbReference type="Proteomes" id="UP000247233">
    <property type="component" value="Unassembled WGS sequence"/>
</dbReference>
<reference evidence="9 10" key="1">
    <citation type="submission" date="2016-12" db="EMBL/GenBank/DDBJ databases">
        <title>The genomes of Aspergillus section Nigri reveals drivers in fungal speciation.</title>
        <authorList>
            <consortium name="DOE Joint Genome Institute"/>
            <person name="Vesth T.C."/>
            <person name="Nybo J."/>
            <person name="Theobald S."/>
            <person name="Brandl J."/>
            <person name="Frisvad J.C."/>
            <person name="Nielsen K.F."/>
            <person name="Lyhne E.K."/>
            <person name="Kogle M.E."/>
            <person name="Kuo A."/>
            <person name="Riley R."/>
            <person name="Clum A."/>
            <person name="Nolan M."/>
            <person name="Lipzen A."/>
            <person name="Salamov A."/>
            <person name="Henrissat B."/>
            <person name="Wiebenga A."/>
            <person name="De Vries R.P."/>
            <person name="Grigoriev I.V."/>
            <person name="Mortensen U.H."/>
            <person name="Andersen M.R."/>
            <person name="Baker S.E."/>
        </authorList>
    </citation>
    <scope>NUCLEOTIDE SEQUENCE [LARGE SCALE GENOMIC DNA]</scope>
    <source>
        <strain evidence="9 10">CBS 117.55</strain>
    </source>
</reference>
<dbReference type="AlphaFoldDB" id="A0A317VZU1"/>
<keyword evidence="10" id="KW-1185">Reference proteome</keyword>
<dbReference type="Gene3D" id="3.30.200.20">
    <property type="entry name" value="Phosphorylase Kinase, domain 1"/>
    <property type="match status" value="1"/>
</dbReference>
<dbReference type="SMART" id="SM00220">
    <property type="entry name" value="S_TKc"/>
    <property type="match status" value="1"/>
</dbReference>
<dbReference type="InterPro" id="IPR017441">
    <property type="entry name" value="Protein_kinase_ATP_BS"/>
</dbReference>
<dbReference type="InterPro" id="IPR051175">
    <property type="entry name" value="CLK_kinases"/>
</dbReference>
<dbReference type="GO" id="GO:0043484">
    <property type="term" value="P:regulation of RNA splicing"/>
    <property type="evidence" value="ECO:0007669"/>
    <property type="project" value="TreeGrafter"/>
</dbReference>
<evidence type="ECO:0000313" key="9">
    <source>
        <dbReference type="EMBL" id="PWY77410.1"/>
    </source>
</evidence>
<sequence length="435" mass="50009">MRQFLRRPFASLREPLSFSPGPLLPKEKLIDEEVYAGYNSKSYYPAKAGEVLDNRYQLVVKVGWGVSSTVWFALDMRGCEDDPRQIVALKIGNTKEGKNEYEIEEHIAQADPSARGLGLLRTSSERFEITGPEGTHICLAYEPMREPFWLFRRRFVGDKIPLPVIKAYVRLLLEGLDYLHTKCMVAHTDLKLENIMVDFEDPDVLLDFMSTHLNQPMSYKIDSTGRSVYRRCNDFGPLRAVSNAPRIVDFGQSDRFYQENELGIYPIQANHYRAPEVILGCGWRMPVDIWSLGALLWDIIHGDELFRQVHDSECRYTANAHLAEMIALLGPPPPKMITRYHSMRELKWPKAATFNGQGPLCQTTEECFGGPFFDEDGKFLYEELIPDRKLEDTITFLEEEEREGFLSFVGKMLVWHPSDRATAAELMEHPFLDVK</sequence>
<dbReference type="PROSITE" id="PS00108">
    <property type="entry name" value="PROTEIN_KINASE_ST"/>
    <property type="match status" value="1"/>
</dbReference>
<evidence type="ECO:0000259" key="8">
    <source>
        <dbReference type="PROSITE" id="PS50011"/>
    </source>
</evidence>
<dbReference type="GO" id="GO:0005634">
    <property type="term" value="C:nucleus"/>
    <property type="evidence" value="ECO:0007669"/>
    <property type="project" value="TreeGrafter"/>
</dbReference>
<evidence type="ECO:0000256" key="7">
    <source>
        <dbReference type="RuleBase" id="RU000304"/>
    </source>
</evidence>
<feature type="binding site" evidence="6">
    <location>
        <position position="90"/>
    </location>
    <ligand>
        <name>ATP</name>
        <dbReference type="ChEBI" id="CHEBI:30616"/>
    </ligand>
</feature>
<dbReference type="Pfam" id="PF00069">
    <property type="entry name" value="Pkinase"/>
    <property type="match status" value="2"/>
</dbReference>
<evidence type="ECO:0000256" key="5">
    <source>
        <dbReference type="ARBA" id="ARBA00022840"/>
    </source>
</evidence>
<keyword evidence="4 9" id="KW-0418">Kinase</keyword>
<dbReference type="Gene3D" id="1.10.510.10">
    <property type="entry name" value="Transferase(Phosphotransferase) domain 1"/>
    <property type="match status" value="1"/>
</dbReference>
<evidence type="ECO:0000256" key="6">
    <source>
        <dbReference type="PROSITE-ProRule" id="PRU10141"/>
    </source>
</evidence>
<dbReference type="InterPro" id="IPR008271">
    <property type="entry name" value="Ser/Thr_kinase_AS"/>
</dbReference>
<evidence type="ECO:0000256" key="1">
    <source>
        <dbReference type="ARBA" id="ARBA00022527"/>
    </source>
</evidence>
<comment type="similarity">
    <text evidence="7">Belongs to the protein kinase superfamily.</text>
</comment>
<evidence type="ECO:0000256" key="2">
    <source>
        <dbReference type="ARBA" id="ARBA00022679"/>
    </source>
</evidence>
<keyword evidence="3 6" id="KW-0547">Nucleotide-binding</keyword>
<dbReference type="STRING" id="1448321.A0A317VZU1"/>
<dbReference type="GO" id="GO:0004674">
    <property type="term" value="F:protein serine/threonine kinase activity"/>
    <property type="evidence" value="ECO:0007669"/>
    <property type="project" value="UniProtKB-KW"/>
</dbReference>
<name>A0A317VZU1_9EURO</name>
<evidence type="ECO:0000256" key="4">
    <source>
        <dbReference type="ARBA" id="ARBA00022777"/>
    </source>
</evidence>
<dbReference type="PROSITE" id="PS50011">
    <property type="entry name" value="PROTEIN_KINASE_DOM"/>
    <property type="match status" value="1"/>
</dbReference>
<keyword evidence="5 6" id="KW-0067">ATP-binding</keyword>
<dbReference type="PANTHER" id="PTHR45646:SF11">
    <property type="entry name" value="SERINE_THREONINE-PROTEIN KINASE DOA"/>
    <property type="match status" value="1"/>
</dbReference>
<keyword evidence="2" id="KW-0808">Transferase</keyword>
<accession>A0A317VZU1</accession>